<reference evidence="1" key="1">
    <citation type="journal article" date="2021" name="PeerJ">
        <title>Extensive microbial diversity within the chicken gut microbiome revealed by metagenomics and culture.</title>
        <authorList>
            <person name="Gilroy R."/>
            <person name="Ravi A."/>
            <person name="Getino M."/>
            <person name="Pursley I."/>
            <person name="Horton D.L."/>
            <person name="Alikhan N.F."/>
            <person name="Baker D."/>
            <person name="Gharbi K."/>
            <person name="Hall N."/>
            <person name="Watson M."/>
            <person name="Adriaenssens E.M."/>
            <person name="Foster-Nyarko E."/>
            <person name="Jarju S."/>
            <person name="Secka A."/>
            <person name="Antonio M."/>
            <person name="Oren A."/>
            <person name="Chaudhuri R.R."/>
            <person name="La Ragione R."/>
            <person name="Hildebrand F."/>
            <person name="Pallen M.J."/>
        </authorList>
    </citation>
    <scope>NUCLEOTIDE SEQUENCE</scope>
    <source>
        <strain evidence="1">CHK183-5548</strain>
    </source>
</reference>
<dbReference type="PANTHER" id="PTHR40036:SF1">
    <property type="entry name" value="MACROCIN O-METHYLTRANSFERASE"/>
    <property type="match status" value="1"/>
</dbReference>
<dbReference type="Gene3D" id="3.40.50.150">
    <property type="entry name" value="Vaccinia Virus protein VP39"/>
    <property type="match status" value="1"/>
</dbReference>
<accession>A0A9D2PBD3</accession>
<organism evidence="1 2">
    <name type="scientific">Candidatus Lachnoclostridium pullistercoris</name>
    <dbReference type="NCBI Taxonomy" id="2838632"/>
    <lineage>
        <taxon>Bacteria</taxon>
        <taxon>Bacillati</taxon>
        <taxon>Bacillota</taxon>
        <taxon>Clostridia</taxon>
        <taxon>Lachnospirales</taxon>
        <taxon>Lachnospiraceae</taxon>
    </lineage>
</organism>
<comment type="caution">
    <text evidence="1">The sequence shown here is derived from an EMBL/GenBank/DDBJ whole genome shotgun (WGS) entry which is preliminary data.</text>
</comment>
<dbReference type="SUPFAM" id="SSF53335">
    <property type="entry name" value="S-adenosyl-L-methionine-dependent methyltransferases"/>
    <property type="match status" value="2"/>
</dbReference>
<dbReference type="GO" id="GO:0008168">
    <property type="term" value="F:methyltransferase activity"/>
    <property type="evidence" value="ECO:0007669"/>
    <property type="project" value="UniProtKB-KW"/>
</dbReference>
<dbReference type="PANTHER" id="PTHR40036">
    <property type="entry name" value="MACROCIN O-METHYLTRANSFERASE"/>
    <property type="match status" value="1"/>
</dbReference>
<gene>
    <name evidence="1" type="ORF">IAA04_06170</name>
</gene>
<evidence type="ECO:0000313" key="2">
    <source>
        <dbReference type="Proteomes" id="UP000823883"/>
    </source>
</evidence>
<dbReference type="EC" id="2.1.1.-" evidence="1"/>
<sequence>MEKLVIMGAGQFGRAAAALINRESFSVLAAADRDSRLWGSSMDRIPVMSPQEAMALNPDTLLISVSGRDRAEAMKSQAESLGFHGKIIFLDEMRRYFDIRSSVLLRLCRRLNHMGIPGSVAELGVYKGDTAWKLNLLFPDRRLYLFDTFQGFSEADIAEEKARSLSRAEAGDFSDTSEKSVMSRLPFPDRAVVRKGFFPDTASGLEQETFALVSLDADLYAPTLAGLEFFYPRLSPGGVIILHDWDNRRFPGAGQAVCVWEQQHGPLPLIPLGDLHGTAVIIRP</sequence>
<reference evidence="1" key="2">
    <citation type="submission" date="2021-04" db="EMBL/GenBank/DDBJ databases">
        <authorList>
            <person name="Gilroy R."/>
        </authorList>
    </citation>
    <scope>NUCLEOTIDE SEQUENCE</scope>
    <source>
        <strain evidence="1">CHK183-5548</strain>
    </source>
</reference>
<keyword evidence="1" id="KW-0808">Transferase</keyword>
<dbReference type="Pfam" id="PF05711">
    <property type="entry name" value="TylF"/>
    <property type="match status" value="1"/>
</dbReference>
<dbReference type="InterPro" id="IPR008884">
    <property type="entry name" value="TylF_MeTrfase"/>
</dbReference>
<dbReference type="AlphaFoldDB" id="A0A9D2PBD3"/>
<evidence type="ECO:0000313" key="1">
    <source>
        <dbReference type="EMBL" id="HJC47620.1"/>
    </source>
</evidence>
<proteinExistence type="predicted"/>
<dbReference type="Proteomes" id="UP000823883">
    <property type="component" value="Unassembled WGS sequence"/>
</dbReference>
<dbReference type="EMBL" id="DWWL01000041">
    <property type="protein sequence ID" value="HJC47620.1"/>
    <property type="molecule type" value="Genomic_DNA"/>
</dbReference>
<dbReference type="InterPro" id="IPR029063">
    <property type="entry name" value="SAM-dependent_MTases_sf"/>
</dbReference>
<name>A0A9D2PBD3_9FIRM</name>
<keyword evidence="1" id="KW-0489">Methyltransferase</keyword>
<protein>
    <submittedName>
        <fullName evidence="1">Class I SAM-dependent methyltransferase</fullName>
        <ecNumber evidence="1">2.1.1.-</ecNumber>
    </submittedName>
</protein>
<dbReference type="GO" id="GO:0032259">
    <property type="term" value="P:methylation"/>
    <property type="evidence" value="ECO:0007669"/>
    <property type="project" value="UniProtKB-KW"/>
</dbReference>